<feature type="chain" id="PRO_5019549238" description="SnoaL-like domain-containing protein" evidence="1">
    <location>
        <begin position="21"/>
        <end position="139"/>
    </location>
</feature>
<evidence type="ECO:0000259" key="2">
    <source>
        <dbReference type="Pfam" id="PF12680"/>
    </source>
</evidence>
<evidence type="ECO:0000313" key="3">
    <source>
        <dbReference type="EMBL" id="RUO51941.1"/>
    </source>
</evidence>
<feature type="domain" description="SnoaL-like" evidence="2">
    <location>
        <begin position="30"/>
        <end position="133"/>
    </location>
</feature>
<name>A0A432XTN1_9GAMM</name>
<comment type="caution">
    <text evidence="3">The sequence shown here is derived from an EMBL/GenBank/DDBJ whole genome shotgun (WGS) entry which is preliminary data.</text>
</comment>
<dbReference type="Pfam" id="PF12680">
    <property type="entry name" value="SnoaL_2"/>
    <property type="match status" value="1"/>
</dbReference>
<proteinExistence type="predicted"/>
<dbReference type="EMBL" id="PIPW01000003">
    <property type="protein sequence ID" value="RUO51941.1"/>
    <property type="molecule type" value="Genomic_DNA"/>
</dbReference>
<protein>
    <recommendedName>
        <fullName evidence="2">SnoaL-like domain-containing protein</fullName>
    </recommendedName>
</protein>
<keyword evidence="4" id="KW-1185">Reference proteome</keyword>
<feature type="signal peptide" evidence="1">
    <location>
        <begin position="1"/>
        <end position="20"/>
    </location>
</feature>
<dbReference type="Gene3D" id="3.10.450.50">
    <property type="match status" value="1"/>
</dbReference>
<keyword evidence="1" id="KW-0732">Signal</keyword>
<gene>
    <name evidence="3" type="ORF">CWI69_09885</name>
</gene>
<reference evidence="4" key="1">
    <citation type="journal article" date="2018" name="Front. Microbiol.">
        <title>Genome-Based Analysis Reveals the Taxonomy and Diversity of the Family Idiomarinaceae.</title>
        <authorList>
            <person name="Liu Y."/>
            <person name="Lai Q."/>
            <person name="Shao Z."/>
        </authorList>
    </citation>
    <scope>NUCLEOTIDE SEQUENCE [LARGE SCALE GENOMIC DNA]</scope>
    <source>
        <strain evidence="4">BH195</strain>
    </source>
</reference>
<dbReference type="InterPro" id="IPR032710">
    <property type="entry name" value="NTF2-like_dom_sf"/>
</dbReference>
<dbReference type="RefSeq" id="WP_126764044.1">
    <property type="nucleotide sequence ID" value="NZ_JBHLTZ010000010.1"/>
</dbReference>
<dbReference type="Proteomes" id="UP000287198">
    <property type="component" value="Unassembled WGS sequence"/>
</dbReference>
<organism evidence="3 4">
    <name type="scientific">Pseudidiomarina halophila</name>
    <dbReference type="NCBI Taxonomy" id="1449799"/>
    <lineage>
        <taxon>Bacteria</taxon>
        <taxon>Pseudomonadati</taxon>
        <taxon>Pseudomonadota</taxon>
        <taxon>Gammaproteobacteria</taxon>
        <taxon>Alteromonadales</taxon>
        <taxon>Idiomarinaceae</taxon>
        <taxon>Pseudidiomarina</taxon>
    </lineage>
</organism>
<dbReference type="OrthoDB" id="6387446at2"/>
<dbReference type="InterPro" id="IPR037401">
    <property type="entry name" value="SnoaL-like"/>
</dbReference>
<evidence type="ECO:0000256" key="1">
    <source>
        <dbReference type="SAM" id="SignalP"/>
    </source>
</evidence>
<accession>A0A432XTN1</accession>
<dbReference type="AlphaFoldDB" id="A0A432XTN1"/>
<dbReference type="SUPFAM" id="SSF54427">
    <property type="entry name" value="NTF2-like"/>
    <property type="match status" value="1"/>
</dbReference>
<evidence type="ECO:0000313" key="4">
    <source>
        <dbReference type="Proteomes" id="UP000287198"/>
    </source>
</evidence>
<sequence>MRHFLALTFLLSTSLAAVQAAEVDRAALVGDFVAAFNAQDSAAMARLVTDEVQWLSVKGDSVAVETAGRDALVAAMDSYFSSCASCRSKLLEVQVLGSRVSVIEQASWQVDDELRSQSSIAVYEFAEDRIARVYYFASE</sequence>